<dbReference type="Proteomes" id="UP001595818">
    <property type="component" value="Unassembled WGS sequence"/>
</dbReference>
<evidence type="ECO:0000256" key="1">
    <source>
        <dbReference type="ARBA" id="ARBA00004651"/>
    </source>
</evidence>
<evidence type="ECO:0000256" key="5">
    <source>
        <dbReference type="ARBA" id="ARBA00023136"/>
    </source>
</evidence>
<dbReference type="Pfam" id="PF03626">
    <property type="entry name" value="COX4_pro"/>
    <property type="match status" value="1"/>
</dbReference>
<keyword evidence="8" id="KW-1185">Reference proteome</keyword>
<keyword evidence="2" id="KW-1003">Cell membrane</keyword>
<keyword evidence="3 6" id="KW-0812">Transmembrane</keyword>
<evidence type="ECO:0000256" key="6">
    <source>
        <dbReference type="SAM" id="Phobius"/>
    </source>
</evidence>
<name>A0ABV9SYG7_9BACT</name>
<comment type="subcellular location">
    <subcellularLocation>
        <location evidence="1">Cell membrane</location>
        <topology evidence="1">Multi-pass membrane protein</topology>
    </subcellularLocation>
</comment>
<comment type="caution">
    <text evidence="7">The sequence shown here is derived from an EMBL/GenBank/DDBJ whole genome shotgun (WGS) entry which is preliminary data.</text>
</comment>
<feature type="transmembrane region" description="Helical" evidence="6">
    <location>
        <begin position="30"/>
        <end position="53"/>
    </location>
</feature>
<organism evidence="7 8">
    <name type="scientific">Negadavirga shengliensis</name>
    <dbReference type="NCBI Taxonomy" id="1389218"/>
    <lineage>
        <taxon>Bacteria</taxon>
        <taxon>Pseudomonadati</taxon>
        <taxon>Bacteroidota</taxon>
        <taxon>Cytophagia</taxon>
        <taxon>Cytophagales</taxon>
        <taxon>Cyclobacteriaceae</taxon>
        <taxon>Negadavirga</taxon>
    </lineage>
</organism>
<keyword evidence="4 6" id="KW-1133">Transmembrane helix</keyword>
<dbReference type="InterPro" id="IPR005171">
    <property type="entry name" value="Cyt_c_oxidase_su4_prok"/>
</dbReference>
<sequence length="83" mass="9039">MKNPLLISLLILLGLTMLTAIIANLEAQGTMLAAICIMAIAAAKFLIVAYQFMELKIAHAFWKTTVFFFCILVAGIVGFFSVV</sequence>
<accession>A0ABV9SYG7</accession>
<evidence type="ECO:0000256" key="2">
    <source>
        <dbReference type="ARBA" id="ARBA00022475"/>
    </source>
</evidence>
<gene>
    <name evidence="7" type="ORF">ACFPFU_07215</name>
</gene>
<protein>
    <submittedName>
        <fullName evidence="7">Cytochrome C oxidase subunit IV family protein</fullName>
    </submittedName>
</protein>
<dbReference type="EMBL" id="JBHSJJ010000003">
    <property type="protein sequence ID" value="MFC4871470.1"/>
    <property type="molecule type" value="Genomic_DNA"/>
</dbReference>
<proteinExistence type="predicted"/>
<evidence type="ECO:0000313" key="8">
    <source>
        <dbReference type="Proteomes" id="UP001595818"/>
    </source>
</evidence>
<evidence type="ECO:0000313" key="7">
    <source>
        <dbReference type="EMBL" id="MFC4871470.1"/>
    </source>
</evidence>
<evidence type="ECO:0000256" key="4">
    <source>
        <dbReference type="ARBA" id="ARBA00022989"/>
    </source>
</evidence>
<reference evidence="8" key="1">
    <citation type="journal article" date="2019" name="Int. J. Syst. Evol. Microbiol.">
        <title>The Global Catalogue of Microorganisms (GCM) 10K type strain sequencing project: providing services to taxonomists for standard genome sequencing and annotation.</title>
        <authorList>
            <consortium name="The Broad Institute Genomics Platform"/>
            <consortium name="The Broad Institute Genome Sequencing Center for Infectious Disease"/>
            <person name="Wu L."/>
            <person name="Ma J."/>
        </authorList>
    </citation>
    <scope>NUCLEOTIDE SEQUENCE [LARGE SCALE GENOMIC DNA]</scope>
    <source>
        <strain evidence="8">CGMCC 4.7466</strain>
    </source>
</reference>
<evidence type="ECO:0000256" key="3">
    <source>
        <dbReference type="ARBA" id="ARBA00022692"/>
    </source>
</evidence>
<feature type="transmembrane region" description="Helical" evidence="6">
    <location>
        <begin position="60"/>
        <end position="82"/>
    </location>
</feature>
<keyword evidence="5 6" id="KW-0472">Membrane</keyword>
<dbReference type="RefSeq" id="WP_377062961.1">
    <property type="nucleotide sequence ID" value="NZ_JBHSJJ010000003.1"/>
</dbReference>